<comment type="similarity">
    <text evidence="4 11">Belongs to the glucose-1-phosphate thymidylyltransferase family.</text>
</comment>
<evidence type="ECO:0000256" key="4">
    <source>
        <dbReference type="ARBA" id="ARBA00010480"/>
    </source>
</evidence>
<dbReference type="Proteomes" id="UP000192491">
    <property type="component" value="Unassembled WGS sequence"/>
</dbReference>
<comment type="pathway">
    <text evidence="3">Bacterial outer membrane biogenesis; LPS O-antigen biosynthesis.</text>
</comment>
<dbReference type="GO" id="GO:0008879">
    <property type="term" value="F:glucose-1-phosphate thymidylyltransferase activity"/>
    <property type="evidence" value="ECO:0007669"/>
    <property type="project" value="UniProtKB-EC"/>
</dbReference>
<evidence type="ECO:0000256" key="7">
    <source>
        <dbReference type="ARBA" id="ARBA00022695"/>
    </source>
</evidence>
<keyword evidence="9 11" id="KW-0460">Magnesium</keyword>
<organism evidence="13 14">
    <name type="scientific">Thiothrix lacustris</name>
    <dbReference type="NCBI Taxonomy" id="525917"/>
    <lineage>
        <taxon>Bacteria</taxon>
        <taxon>Pseudomonadati</taxon>
        <taxon>Pseudomonadota</taxon>
        <taxon>Gammaproteobacteria</taxon>
        <taxon>Thiotrichales</taxon>
        <taxon>Thiotrichaceae</taxon>
        <taxon>Thiothrix</taxon>
    </lineage>
</organism>
<reference evidence="13 14" key="1">
    <citation type="submission" date="2017-01" db="EMBL/GenBank/DDBJ databases">
        <title>Novel large sulfur bacteria in the metagenomes of groundwater-fed chemosynthetic microbial mats in the Lake Huron basin.</title>
        <authorList>
            <person name="Sharrar A.M."/>
            <person name="Flood B.E."/>
            <person name="Bailey J.V."/>
            <person name="Jones D.S."/>
            <person name="Biddanda B."/>
            <person name="Ruberg S.A."/>
            <person name="Marcus D.N."/>
            <person name="Dick G.J."/>
        </authorList>
    </citation>
    <scope>NUCLEOTIDE SEQUENCE [LARGE SCALE GENOMIC DNA]</scope>
    <source>
        <strain evidence="13">A8</strain>
    </source>
</reference>
<dbReference type="FunFam" id="3.90.550.10:FF:000023">
    <property type="entry name" value="Glucose-1-phosphate thymidylyltransferase"/>
    <property type="match status" value="1"/>
</dbReference>
<comment type="cofactor">
    <cofactor evidence="1">
        <name>Mg(2+)</name>
        <dbReference type="ChEBI" id="CHEBI:18420"/>
    </cofactor>
</comment>
<dbReference type="InterPro" id="IPR005835">
    <property type="entry name" value="NTP_transferase_dom"/>
</dbReference>
<keyword evidence="6 11" id="KW-0808">Transferase</keyword>
<name>A0A1Y1QQA8_9GAMM</name>
<evidence type="ECO:0000256" key="5">
    <source>
        <dbReference type="ARBA" id="ARBA00012461"/>
    </source>
</evidence>
<comment type="caution">
    <text evidence="13">The sequence shown here is derived from an EMBL/GenBank/DDBJ whole genome shotgun (WGS) entry which is preliminary data.</text>
</comment>
<dbReference type="EMBL" id="MTEJ01000091">
    <property type="protein sequence ID" value="OQX11299.1"/>
    <property type="molecule type" value="Genomic_DNA"/>
</dbReference>
<evidence type="ECO:0000256" key="6">
    <source>
        <dbReference type="ARBA" id="ARBA00022679"/>
    </source>
</evidence>
<gene>
    <name evidence="13" type="ORF">BWK73_18115</name>
</gene>
<dbReference type="InterPro" id="IPR029044">
    <property type="entry name" value="Nucleotide-diphossugar_trans"/>
</dbReference>
<keyword evidence="7 11" id="KW-0548">Nucleotidyltransferase</keyword>
<evidence type="ECO:0000313" key="13">
    <source>
        <dbReference type="EMBL" id="OQX11299.1"/>
    </source>
</evidence>
<dbReference type="CDD" id="cd02538">
    <property type="entry name" value="G1P_TT_short"/>
    <property type="match status" value="1"/>
</dbReference>
<dbReference type="PANTHER" id="PTHR43532:SF1">
    <property type="entry name" value="GLUCOSE-1-PHOSPHATE THYMIDYLYLTRANSFERASE 1"/>
    <property type="match status" value="1"/>
</dbReference>
<evidence type="ECO:0000313" key="14">
    <source>
        <dbReference type="Proteomes" id="UP000192491"/>
    </source>
</evidence>
<accession>A0A1Y1QQA8</accession>
<comment type="function">
    <text evidence="11">Catalyzes the formation of dTDP-glucose, from dTTP and glucose 1-phosphate, as well as its pyrophosphorolysis.</text>
</comment>
<protein>
    <recommendedName>
        <fullName evidence="5 11">Glucose-1-phosphate thymidylyltransferase</fullName>
        <ecNumber evidence="5 11">2.7.7.24</ecNumber>
    </recommendedName>
</protein>
<evidence type="ECO:0000256" key="1">
    <source>
        <dbReference type="ARBA" id="ARBA00001946"/>
    </source>
</evidence>
<sequence>MQNNQTRKGIILAGGSGTRLYPLTRAVSKQLMPIYDKPMIYYPLTVLMLAGIRDILIITTPEDAPQFQHLLGDGSHWGINIQYAVQPKPEGLAQAFLIGAEFVGNAPCTLILGDNIYYGEGLSSRLQAVAQQTSGATVFAYYVRDPERYGVVEFDAHGKALTIEEKPAEPRSNYAVTGLYFYDNNVVAMAREVLPSPRGELEITTLNQMYLTSGQLQVEMLKRGTAWLDTGTHASLLDASNYIRVIEERQGLKIACPEEVAWRMGYIDAAQLLRLAEPLMKSGYGLYLTGLLT</sequence>
<dbReference type="Gene3D" id="3.90.550.10">
    <property type="entry name" value="Spore Coat Polysaccharide Biosynthesis Protein SpsA, Chain A"/>
    <property type="match status" value="1"/>
</dbReference>
<evidence type="ECO:0000256" key="9">
    <source>
        <dbReference type="ARBA" id="ARBA00022842"/>
    </source>
</evidence>
<dbReference type="EC" id="2.7.7.24" evidence="5 11"/>
<feature type="domain" description="Nucleotidyl transferase" evidence="12">
    <location>
        <begin position="8"/>
        <end position="243"/>
    </location>
</feature>
<dbReference type="InterPro" id="IPR005907">
    <property type="entry name" value="G1P_thy_trans_s"/>
</dbReference>
<evidence type="ECO:0000259" key="12">
    <source>
        <dbReference type="Pfam" id="PF00483"/>
    </source>
</evidence>
<evidence type="ECO:0000256" key="11">
    <source>
        <dbReference type="RuleBase" id="RU003706"/>
    </source>
</evidence>
<comment type="catalytic activity">
    <reaction evidence="10 11">
        <text>dTTP + alpha-D-glucose 1-phosphate + H(+) = dTDP-alpha-D-glucose + diphosphate</text>
        <dbReference type="Rhea" id="RHEA:15225"/>
        <dbReference type="ChEBI" id="CHEBI:15378"/>
        <dbReference type="ChEBI" id="CHEBI:33019"/>
        <dbReference type="ChEBI" id="CHEBI:37568"/>
        <dbReference type="ChEBI" id="CHEBI:57477"/>
        <dbReference type="ChEBI" id="CHEBI:58601"/>
        <dbReference type="EC" id="2.7.7.24"/>
    </reaction>
</comment>
<evidence type="ECO:0000256" key="2">
    <source>
        <dbReference type="ARBA" id="ARBA00004781"/>
    </source>
</evidence>
<evidence type="ECO:0000256" key="8">
    <source>
        <dbReference type="ARBA" id="ARBA00022723"/>
    </source>
</evidence>
<dbReference type="SUPFAM" id="SSF53448">
    <property type="entry name" value="Nucleotide-diphospho-sugar transferases"/>
    <property type="match status" value="1"/>
</dbReference>
<dbReference type="NCBIfam" id="TIGR01207">
    <property type="entry name" value="rmlA"/>
    <property type="match status" value="1"/>
</dbReference>
<dbReference type="GO" id="GO:0046872">
    <property type="term" value="F:metal ion binding"/>
    <property type="evidence" value="ECO:0007669"/>
    <property type="project" value="UniProtKB-KW"/>
</dbReference>
<dbReference type="AlphaFoldDB" id="A0A1Y1QQA8"/>
<dbReference type="Pfam" id="PF00483">
    <property type="entry name" value="NTP_transferase"/>
    <property type="match status" value="1"/>
</dbReference>
<comment type="pathway">
    <text evidence="2">Carbohydrate biosynthesis; dTDP-L-rhamnose biosynthesis.</text>
</comment>
<proteinExistence type="inferred from homology"/>
<keyword evidence="8 11" id="KW-0479">Metal-binding</keyword>
<evidence type="ECO:0000256" key="10">
    <source>
        <dbReference type="ARBA" id="ARBA00049336"/>
    </source>
</evidence>
<evidence type="ECO:0000256" key="3">
    <source>
        <dbReference type="ARBA" id="ARBA00005125"/>
    </source>
</evidence>
<dbReference type="PANTHER" id="PTHR43532">
    <property type="entry name" value="GLUCOSE-1-PHOSPHATE THYMIDYLYLTRANSFERASE"/>
    <property type="match status" value="1"/>
</dbReference>